<dbReference type="Proteomes" id="UP001497512">
    <property type="component" value="Chromosome 12"/>
</dbReference>
<keyword evidence="13" id="KW-1185">Reference proteome</keyword>
<evidence type="ECO:0000256" key="3">
    <source>
        <dbReference type="ARBA" id="ARBA00007676"/>
    </source>
</evidence>
<keyword evidence="6" id="KW-0256">Endoplasmic reticulum</keyword>
<organism evidence="12 13">
    <name type="scientific">Sphagnum troendelagicum</name>
    <dbReference type="NCBI Taxonomy" id="128251"/>
    <lineage>
        <taxon>Eukaryota</taxon>
        <taxon>Viridiplantae</taxon>
        <taxon>Streptophyta</taxon>
        <taxon>Embryophyta</taxon>
        <taxon>Bryophyta</taxon>
        <taxon>Sphagnophytina</taxon>
        <taxon>Sphagnopsida</taxon>
        <taxon>Sphagnales</taxon>
        <taxon>Sphagnaceae</taxon>
        <taxon>Sphagnum</taxon>
    </lineage>
</organism>
<dbReference type="SUPFAM" id="SSF48452">
    <property type="entry name" value="TPR-like"/>
    <property type="match status" value="1"/>
</dbReference>
<accession>A0ABP0TLT8</accession>
<comment type="function">
    <text evidence="9">Component of the signal recognition particle (SRP) complex, a ribonucleoprotein complex that mediates the cotranslational targeting of secretory and membrane proteins to the endoplasmic reticulum (ER).</text>
</comment>
<evidence type="ECO:0000256" key="4">
    <source>
        <dbReference type="ARBA" id="ARBA00018350"/>
    </source>
</evidence>
<evidence type="ECO:0000256" key="2">
    <source>
        <dbReference type="ARBA" id="ARBA00004496"/>
    </source>
</evidence>
<evidence type="ECO:0000256" key="1">
    <source>
        <dbReference type="ARBA" id="ARBA00004240"/>
    </source>
</evidence>
<keyword evidence="7 9" id="KW-0733">Signal recognition particle</keyword>
<evidence type="ECO:0000313" key="12">
    <source>
        <dbReference type="EMBL" id="CAK9199373.1"/>
    </source>
</evidence>
<evidence type="ECO:0000256" key="10">
    <source>
        <dbReference type="SAM" id="MobiDB-lite"/>
    </source>
</evidence>
<evidence type="ECO:0000256" key="6">
    <source>
        <dbReference type="ARBA" id="ARBA00022824"/>
    </source>
</evidence>
<feature type="domain" description="Signal recognition particle SRP72 subunit RNA-binding" evidence="11">
    <location>
        <begin position="574"/>
        <end position="616"/>
    </location>
</feature>
<feature type="compositionally biased region" description="Basic residues" evidence="10">
    <location>
        <begin position="682"/>
        <end position="692"/>
    </location>
</feature>
<evidence type="ECO:0000313" key="13">
    <source>
        <dbReference type="Proteomes" id="UP001497512"/>
    </source>
</evidence>
<sequence>MVKEKEEKPKDKEQLALEKEGAWLDDLVALLDRSVRANDYKQIVKVADQILARAPGDAEAKECKVTALIQAGDISQALQTIESSQTPSLDFRFHKAYCLYRLNQLSEALAALNGVERSENVLQLEAQILYRKGEFGECISSYQKNFKEHKLNSTEIKTNIVAAYIARGRATEVSQLMESLKVSAHNGFEMAYNAACASIERKEFSKAEELLLLAHRIGQESLIEDDYTEEEIEDELAPISVQLAYVQQMQGCTEEAVESYNRVLKRKPVDALSVAIASNNLIAIRGGKDLFDSLKKSDKLLENKGLGQKLQFAEGLDHKLSTRQKEAISFNRCLLLLHSNKLSQARQFVSSLMETFPDSIIPTILSLAVTFKERKQAHVENVLDNYAAEHPKSATDASVVRAQATAAAGNFLEAAKSLEAIPELRHKPGMIATIVALREKGGDVQGAEIVLDNAVEYWRNHTGDDVRSTLETIIQEAAAFKLGHNKMKAAASMFEQLVSSSSTMVKMEALNGLVCSTAFSEPSKARSYEKQLPPLPGLSALNAEALERAAPTKRGRVGEDRVEATKTGDGKLDKVRPARKRKRKPLYPKGFDPANPGPPPDPERWLPKRERSSFRPKKKDKRNAQIRGAQGSVTRDKSVDTGGANGNVSSIVTGPRPAADGKKGNSSISSEVTVPHPGTGSRKGKKKGRQQS</sequence>
<comment type="subcellular location">
    <subcellularLocation>
        <location evidence="2 9">Cytoplasm</location>
    </subcellularLocation>
    <subcellularLocation>
        <location evidence="1">Endoplasmic reticulum</location>
    </subcellularLocation>
</comment>
<reference evidence="12" key="1">
    <citation type="submission" date="2024-02" db="EMBL/GenBank/DDBJ databases">
        <authorList>
            <consortium name="ELIXIR-Norway"/>
            <consortium name="Elixir Norway"/>
        </authorList>
    </citation>
    <scope>NUCLEOTIDE SEQUENCE</scope>
</reference>
<dbReference type="Pfam" id="PF17004">
    <property type="entry name" value="SRP_TPR_like"/>
    <property type="match status" value="1"/>
</dbReference>
<feature type="compositionally biased region" description="Basic residues" evidence="10">
    <location>
        <begin position="577"/>
        <end position="586"/>
    </location>
</feature>
<dbReference type="PANTHER" id="PTHR14094:SF9">
    <property type="entry name" value="SIGNAL RECOGNITION PARTICLE SUBUNIT SRP72"/>
    <property type="match status" value="1"/>
</dbReference>
<evidence type="ECO:0000256" key="9">
    <source>
        <dbReference type="PIRNR" id="PIRNR038922"/>
    </source>
</evidence>
<dbReference type="InterPro" id="IPR026270">
    <property type="entry name" value="SRP72"/>
</dbReference>
<comment type="similarity">
    <text evidence="3 9">Belongs to the SRP72 family.</text>
</comment>
<dbReference type="InterPro" id="IPR011990">
    <property type="entry name" value="TPR-like_helical_dom_sf"/>
</dbReference>
<keyword evidence="5 9" id="KW-0963">Cytoplasm</keyword>
<evidence type="ECO:0000256" key="7">
    <source>
        <dbReference type="ARBA" id="ARBA00023135"/>
    </source>
</evidence>
<name>A0ABP0TLT8_9BRYO</name>
<feature type="region of interest" description="Disordered" evidence="10">
    <location>
        <begin position="547"/>
        <end position="692"/>
    </location>
</feature>
<evidence type="ECO:0000259" key="11">
    <source>
        <dbReference type="Pfam" id="PF08492"/>
    </source>
</evidence>
<dbReference type="PIRSF" id="PIRSF038922">
    <property type="entry name" value="SRP72"/>
    <property type="match status" value="1"/>
</dbReference>
<proteinExistence type="inferred from homology"/>
<gene>
    <name evidence="12" type="ORF">CSSPTR1EN2_LOCUS4904</name>
</gene>
<evidence type="ECO:0000256" key="8">
    <source>
        <dbReference type="ARBA" id="ARBA00023274"/>
    </source>
</evidence>
<dbReference type="InterPro" id="IPR031545">
    <property type="entry name" value="SRP72_TPR-like"/>
</dbReference>
<feature type="compositionally biased region" description="Basic and acidic residues" evidence="10">
    <location>
        <begin position="601"/>
        <end position="613"/>
    </location>
</feature>
<evidence type="ECO:0000256" key="5">
    <source>
        <dbReference type="ARBA" id="ARBA00022490"/>
    </source>
</evidence>
<protein>
    <recommendedName>
        <fullName evidence="4 9">Signal recognition particle subunit SRP72</fullName>
    </recommendedName>
</protein>
<feature type="compositionally biased region" description="Basic and acidic residues" evidence="10">
    <location>
        <begin position="556"/>
        <end position="576"/>
    </location>
</feature>
<dbReference type="Pfam" id="PF08492">
    <property type="entry name" value="SRP72"/>
    <property type="match status" value="1"/>
</dbReference>
<keyword evidence="8 9" id="KW-0687">Ribonucleoprotein</keyword>
<dbReference type="PANTHER" id="PTHR14094">
    <property type="entry name" value="SIGNAL RECOGNITION PARTICLE 72"/>
    <property type="match status" value="1"/>
</dbReference>
<dbReference type="InterPro" id="IPR013699">
    <property type="entry name" value="Signal_recog_part_SRP72_RNA-bd"/>
</dbReference>
<dbReference type="EMBL" id="OZ019904">
    <property type="protein sequence ID" value="CAK9199373.1"/>
    <property type="molecule type" value="Genomic_DNA"/>
</dbReference>
<dbReference type="Gene3D" id="1.25.40.10">
    <property type="entry name" value="Tetratricopeptide repeat domain"/>
    <property type="match status" value="2"/>
</dbReference>